<dbReference type="PANTHER" id="PTHR43326">
    <property type="entry name" value="METHIONYL-TRNA SYNTHETASE"/>
    <property type="match status" value="1"/>
</dbReference>
<dbReference type="GO" id="GO:0005524">
    <property type="term" value="F:ATP binding"/>
    <property type="evidence" value="ECO:0007669"/>
    <property type="project" value="UniProtKB-UniRule"/>
</dbReference>
<organism evidence="14 15">
    <name type="scientific">Cohaesibacter gelatinilyticus</name>
    <dbReference type="NCBI Taxonomy" id="372072"/>
    <lineage>
        <taxon>Bacteria</taxon>
        <taxon>Pseudomonadati</taxon>
        <taxon>Pseudomonadota</taxon>
        <taxon>Alphaproteobacteria</taxon>
        <taxon>Hyphomicrobiales</taxon>
        <taxon>Cohaesibacteraceae</taxon>
    </lineage>
</organism>
<dbReference type="PRINTS" id="PR01041">
    <property type="entry name" value="TRNASYNTHMET"/>
</dbReference>
<keyword evidence="15" id="KW-1185">Reference proteome</keyword>
<sequence length="519" mass="58725">MADQKNFFISTAISYPNGAPHIGHAYEMMATDAIARFKRLDGFNVFFLTGTDEHGQKMQQTAEKQGITAAELADRNAPVFEKMAKALNCSNNDFIRTTQARHYESCKAIWKKMEEAGDIYLDSYAGWYSVRDEAFYAESETEVRDDGVRYGPQGSPVEWTEEESYFFRLSKYEDKLLELYESKPDFIGPAERRNEVVSFVKGGLRDLSISRTTFDWGIPVPGTDNHVMYVWVDALTNYITALGYPNEDTDNFKAFWPNAMHIIGKDITRFHTVYWPAFLMSAGLTLPSRVFAHGFLFNRGEKMSKSVGNVIDPFSLLEEYGLDQTRFFFMREVPFGNDGNYSHDAIVNRTNADLANDLGNLASRSLSMIAKNCDKQLPAPGDFSDEDKAILAQADAMLEKCREAMDRQRLHKALEAIWDVVGEANKYFASQEPWALRKTDPERMNTVLYLTAELIRQVGILAQPFIPDSAEKLLDLLAIPANKRSFSNLGEAGRLSTGTPIEKPSPVFPRYVEKTEEDA</sequence>
<dbReference type="RefSeq" id="WP_097152431.1">
    <property type="nucleotide sequence ID" value="NZ_OBEL01000001.1"/>
</dbReference>
<dbReference type="NCBIfam" id="NF008900">
    <property type="entry name" value="PRK12267.1"/>
    <property type="match status" value="1"/>
</dbReference>
<evidence type="ECO:0000256" key="9">
    <source>
        <dbReference type="ARBA" id="ARBA00047364"/>
    </source>
</evidence>
<keyword evidence="6 10" id="KW-0067">ATP-binding</keyword>
<dbReference type="PROSITE" id="PS00178">
    <property type="entry name" value="AA_TRNA_LIGASE_I"/>
    <property type="match status" value="1"/>
</dbReference>
<comment type="similarity">
    <text evidence="10">Belongs to the class-I aminoacyl-tRNA synthetase family. MetG type 2B subfamily.</text>
</comment>
<keyword evidence="4 10" id="KW-0436">Ligase</keyword>
<dbReference type="GO" id="GO:0006431">
    <property type="term" value="P:methionyl-tRNA aminoacylation"/>
    <property type="evidence" value="ECO:0007669"/>
    <property type="project" value="UniProtKB-UniRule"/>
</dbReference>
<evidence type="ECO:0000256" key="8">
    <source>
        <dbReference type="ARBA" id="ARBA00023146"/>
    </source>
</evidence>
<dbReference type="Gene3D" id="2.170.220.10">
    <property type="match status" value="1"/>
</dbReference>
<dbReference type="InterPro" id="IPR033911">
    <property type="entry name" value="MetRS_core"/>
</dbReference>
<name>A0A285NDX1_9HYPH</name>
<comment type="subcellular location">
    <subcellularLocation>
        <location evidence="2 10">Cytoplasm</location>
    </subcellularLocation>
</comment>
<dbReference type="InterPro" id="IPR015413">
    <property type="entry name" value="Methionyl/Leucyl_tRNA_Synth"/>
</dbReference>
<dbReference type="InterPro" id="IPR023457">
    <property type="entry name" value="Met-tRNA_synth_2"/>
</dbReference>
<keyword evidence="8 10" id="KW-0030">Aminoacyl-tRNA synthetase</keyword>
<evidence type="ECO:0000259" key="13">
    <source>
        <dbReference type="Pfam" id="PF19303"/>
    </source>
</evidence>
<dbReference type="NCBIfam" id="TIGR00398">
    <property type="entry name" value="metG"/>
    <property type="match status" value="1"/>
</dbReference>
<comment type="caution">
    <text evidence="10">Lacks conserved residue(s) required for the propagation of feature annotation.</text>
</comment>
<dbReference type="InterPro" id="IPR009080">
    <property type="entry name" value="tRNAsynth_Ia_anticodon-bd"/>
</dbReference>
<comment type="function">
    <text evidence="1 10">Is required not only for elongation of protein synthesis but also for the initiation of all mRNA translation through initiator tRNA(fMet) aminoacylation.</text>
</comment>
<accession>A0A285NDX1</accession>
<dbReference type="InterPro" id="IPR014729">
    <property type="entry name" value="Rossmann-like_a/b/a_fold"/>
</dbReference>
<feature type="short sequence motif" description="'KMSKS' region" evidence="10">
    <location>
        <begin position="302"/>
        <end position="306"/>
    </location>
</feature>
<evidence type="ECO:0000256" key="10">
    <source>
        <dbReference type="HAMAP-Rule" id="MF_01228"/>
    </source>
</evidence>
<keyword evidence="3 10" id="KW-0963">Cytoplasm</keyword>
<dbReference type="SUPFAM" id="SSF47323">
    <property type="entry name" value="Anticodon-binding domain of a subclass of class I aminoacyl-tRNA synthetases"/>
    <property type="match status" value="1"/>
</dbReference>
<evidence type="ECO:0000313" key="15">
    <source>
        <dbReference type="Proteomes" id="UP000219439"/>
    </source>
</evidence>
<dbReference type="GO" id="GO:0005737">
    <property type="term" value="C:cytoplasm"/>
    <property type="evidence" value="ECO:0007669"/>
    <property type="project" value="UniProtKB-SubCell"/>
</dbReference>
<evidence type="ECO:0000256" key="6">
    <source>
        <dbReference type="ARBA" id="ARBA00022840"/>
    </source>
</evidence>
<evidence type="ECO:0000313" key="14">
    <source>
        <dbReference type="EMBL" id="SNZ07692.1"/>
    </source>
</evidence>
<dbReference type="GO" id="GO:0004825">
    <property type="term" value="F:methionine-tRNA ligase activity"/>
    <property type="evidence" value="ECO:0007669"/>
    <property type="project" value="UniProtKB-UniRule"/>
</dbReference>
<dbReference type="EC" id="6.1.1.10" evidence="10"/>
<keyword evidence="5 10" id="KW-0547">Nucleotide-binding</keyword>
<dbReference type="SUPFAM" id="SSF52374">
    <property type="entry name" value="Nucleotidylyl transferase"/>
    <property type="match status" value="1"/>
</dbReference>
<gene>
    <name evidence="10" type="primary">metG</name>
    <name evidence="14" type="ORF">SAMN06265368_1221</name>
</gene>
<dbReference type="Gene3D" id="3.40.50.620">
    <property type="entry name" value="HUPs"/>
    <property type="match status" value="1"/>
</dbReference>
<evidence type="ECO:0000256" key="3">
    <source>
        <dbReference type="ARBA" id="ARBA00022490"/>
    </source>
</evidence>
<evidence type="ECO:0000256" key="4">
    <source>
        <dbReference type="ARBA" id="ARBA00022598"/>
    </source>
</evidence>
<dbReference type="Gene3D" id="1.10.730.10">
    <property type="entry name" value="Isoleucyl-tRNA Synthetase, Domain 1"/>
    <property type="match status" value="1"/>
</dbReference>
<dbReference type="HAMAP" id="MF_01228">
    <property type="entry name" value="Met_tRNA_synth_type2"/>
    <property type="match status" value="1"/>
</dbReference>
<dbReference type="InterPro" id="IPR014758">
    <property type="entry name" value="Met-tRNA_synth"/>
</dbReference>
<dbReference type="FunFam" id="2.170.220.10:FF:000001">
    <property type="entry name" value="methionine--tRNA ligase, mitochondrial"/>
    <property type="match status" value="1"/>
</dbReference>
<feature type="region of interest" description="Disordered" evidence="11">
    <location>
        <begin position="497"/>
        <end position="519"/>
    </location>
</feature>
<feature type="domain" description="Methionyl-tRNA synthetase anticodon-binding" evidence="13">
    <location>
        <begin position="377"/>
        <end position="515"/>
    </location>
</feature>
<dbReference type="CDD" id="cd00814">
    <property type="entry name" value="MetRS_core"/>
    <property type="match status" value="1"/>
</dbReference>
<dbReference type="EMBL" id="OBEL01000001">
    <property type="protein sequence ID" value="SNZ07692.1"/>
    <property type="molecule type" value="Genomic_DNA"/>
</dbReference>
<dbReference type="CDD" id="cd07957">
    <property type="entry name" value="Anticodon_Ia_Met"/>
    <property type="match status" value="1"/>
</dbReference>
<dbReference type="InterPro" id="IPR001412">
    <property type="entry name" value="aa-tRNA-synth_I_CS"/>
</dbReference>
<proteinExistence type="inferred from homology"/>
<dbReference type="PANTHER" id="PTHR43326:SF1">
    <property type="entry name" value="METHIONINE--TRNA LIGASE, MITOCHONDRIAL"/>
    <property type="match status" value="1"/>
</dbReference>
<dbReference type="Pfam" id="PF19303">
    <property type="entry name" value="Anticodon_3"/>
    <property type="match status" value="1"/>
</dbReference>
<feature type="short sequence motif" description="'HIGH' region" evidence="10">
    <location>
        <begin position="14"/>
        <end position="24"/>
    </location>
</feature>
<evidence type="ECO:0000256" key="2">
    <source>
        <dbReference type="ARBA" id="ARBA00004496"/>
    </source>
</evidence>
<evidence type="ECO:0000256" key="11">
    <source>
        <dbReference type="SAM" id="MobiDB-lite"/>
    </source>
</evidence>
<comment type="catalytic activity">
    <reaction evidence="9 10">
        <text>tRNA(Met) + L-methionine + ATP = L-methionyl-tRNA(Met) + AMP + diphosphate</text>
        <dbReference type="Rhea" id="RHEA:13481"/>
        <dbReference type="Rhea" id="RHEA-COMP:9667"/>
        <dbReference type="Rhea" id="RHEA-COMP:9698"/>
        <dbReference type="ChEBI" id="CHEBI:30616"/>
        <dbReference type="ChEBI" id="CHEBI:33019"/>
        <dbReference type="ChEBI" id="CHEBI:57844"/>
        <dbReference type="ChEBI" id="CHEBI:78442"/>
        <dbReference type="ChEBI" id="CHEBI:78530"/>
        <dbReference type="ChEBI" id="CHEBI:456215"/>
        <dbReference type="EC" id="6.1.1.10"/>
    </reaction>
</comment>
<keyword evidence="7 10" id="KW-0648">Protein biosynthesis</keyword>
<evidence type="ECO:0000259" key="12">
    <source>
        <dbReference type="Pfam" id="PF09334"/>
    </source>
</evidence>
<evidence type="ECO:0000256" key="5">
    <source>
        <dbReference type="ARBA" id="ARBA00022741"/>
    </source>
</evidence>
<dbReference type="AlphaFoldDB" id="A0A285NDX1"/>
<protein>
    <recommendedName>
        <fullName evidence="10">Methionine--tRNA ligase</fullName>
        <ecNumber evidence="10">6.1.1.10</ecNumber>
    </recommendedName>
    <alternativeName>
        <fullName evidence="10">Methionyl-tRNA synthetase</fullName>
        <shortName evidence="10">MetRS</shortName>
    </alternativeName>
</protein>
<dbReference type="Proteomes" id="UP000219439">
    <property type="component" value="Unassembled WGS sequence"/>
</dbReference>
<feature type="domain" description="Methionyl/Leucyl tRNA synthetase" evidence="12">
    <location>
        <begin position="8"/>
        <end position="365"/>
    </location>
</feature>
<dbReference type="InterPro" id="IPR041872">
    <property type="entry name" value="Anticodon_Met"/>
</dbReference>
<dbReference type="OrthoDB" id="9810191at2"/>
<comment type="subunit">
    <text evidence="10">Monomer.</text>
</comment>
<evidence type="ECO:0000256" key="1">
    <source>
        <dbReference type="ARBA" id="ARBA00003314"/>
    </source>
</evidence>
<evidence type="ECO:0000256" key="7">
    <source>
        <dbReference type="ARBA" id="ARBA00022917"/>
    </source>
</evidence>
<reference evidence="14 15" key="1">
    <citation type="submission" date="2017-09" db="EMBL/GenBank/DDBJ databases">
        <authorList>
            <person name="Ehlers B."/>
            <person name="Leendertz F.H."/>
        </authorList>
    </citation>
    <scope>NUCLEOTIDE SEQUENCE [LARGE SCALE GENOMIC DNA]</scope>
    <source>
        <strain evidence="14 15">DSM 18289</strain>
    </source>
</reference>
<dbReference type="Pfam" id="PF09334">
    <property type="entry name" value="tRNA-synt_1g"/>
    <property type="match status" value="1"/>
</dbReference>